<dbReference type="EMBL" id="LWMH01000001">
    <property type="protein sequence ID" value="KZS45439.1"/>
    <property type="molecule type" value="Genomic_DNA"/>
</dbReference>
<comment type="caution">
    <text evidence="2">The sequence shown here is derived from an EMBL/GenBank/DDBJ whole genome shotgun (WGS) entry which is preliminary data.</text>
</comment>
<dbReference type="KEGG" id="pglu:A3958_05630"/>
<dbReference type="STRING" id="59843.A3958_05630"/>
<evidence type="ECO:0000256" key="1">
    <source>
        <dbReference type="SAM" id="Phobius"/>
    </source>
</evidence>
<keyword evidence="1" id="KW-0472">Membrane</keyword>
<sequence>MTYVSIADISPEMFVTVLLFLLVIAPLFSLSIMRFFQGKKKNGFILLGSGVGVYVVFQIIMSLFFSK</sequence>
<name>A0A163HEB5_9BACL</name>
<evidence type="ECO:0000313" key="3">
    <source>
        <dbReference type="Proteomes" id="UP000076796"/>
    </source>
</evidence>
<keyword evidence="3" id="KW-1185">Reference proteome</keyword>
<dbReference type="OrthoDB" id="2680550at2"/>
<dbReference type="GeneID" id="97553287"/>
<feature type="transmembrane region" description="Helical" evidence="1">
    <location>
        <begin position="44"/>
        <end position="65"/>
    </location>
</feature>
<dbReference type="AlphaFoldDB" id="A0A163HEB5"/>
<dbReference type="Proteomes" id="UP000076796">
    <property type="component" value="Unassembled WGS sequence"/>
</dbReference>
<evidence type="ECO:0000313" key="2">
    <source>
        <dbReference type="EMBL" id="KZS45439.1"/>
    </source>
</evidence>
<dbReference type="RefSeq" id="WP_006212729.1">
    <property type="nucleotide sequence ID" value="NZ_CBCSBX010000011.1"/>
</dbReference>
<accession>A0A163HEB5</accession>
<feature type="transmembrane region" description="Helical" evidence="1">
    <location>
        <begin position="13"/>
        <end position="32"/>
    </location>
</feature>
<organism evidence="2 3">
    <name type="scientific">Paenibacillus glucanolyticus</name>
    <dbReference type="NCBI Taxonomy" id="59843"/>
    <lineage>
        <taxon>Bacteria</taxon>
        <taxon>Bacillati</taxon>
        <taxon>Bacillota</taxon>
        <taxon>Bacilli</taxon>
        <taxon>Bacillales</taxon>
        <taxon>Paenibacillaceae</taxon>
        <taxon>Paenibacillus</taxon>
    </lineage>
</organism>
<proteinExistence type="predicted"/>
<protein>
    <submittedName>
        <fullName evidence="2">Uncharacterized protein</fullName>
    </submittedName>
</protein>
<keyword evidence="1" id="KW-0812">Transmembrane</keyword>
<keyword evidence="1" id="KW-1133">Transmembrane helix</keyword>
<reference evidence="2" key="1">
    <citation type="journal article" date="2016" name="Genome Announc.">
        <title>Draft genomes of two strains of Paenibacillus glucanolyticus with capability to degrade lignocellulose.</title>
        <authorList>
            <person name="Mathews S.L."/>
            <person name="Pawlak J."/>
            <person name="Grunden A.M."/>
        </authorList>
    </citation>
    <scope>NUCLEOTIDE SEQUENCE [LARGE SCALE GENOMIC DNA]</scope>
    <source>
        <strain evidence="2">SLM1</strain>
    </source>
</reference>
<gene>
    <name evidence="2" type="ORF">AWU65_05635</name>
</gene>